<organism evidence="1 2">
    <name type="scientific">Pyrus ussuriensis x Pyrus communis</name>
    <dbReference type="NCBI Taxonomy" id="2448454"/>
    <lineage>
        <taxon>Eukaryota</taxon>
        <taxon>Viridiplantae</taxon>
        <taxon>Streptophyta</taxon>
        <taxon>Embryophyta</taxon>
        <taxon>Tracheophyta</taxon>
        <taxon>Spermatophyta</taxon>
        <taxon>Magnoliopsida</taxon>
        <taxon>eudicotyledons</taxon>
        <taxon>Gunneridae</taxon>
        <taxon>Pentapetalae</taxon>
        <taxon>rosids</taxon>
        <taxon>fabids</taxon>
        <taxon>Rosales</taxon>
        <taxon>Rosaceae</taxon>
        <taxon>Amygdaloideae</taxon>
        <taxon>Maleae</taxon>
        <taxon>Pyrus</taxon>
    </lineage>
</organism>
<protein>
    <submittedName>
        <fullName evidence="1">Uncharacterized protein</fullName>
    </submittedName>
</protein>
<proteinExistence type="predicted"/>
<reference evidence="1 2" key="3">
    <citation type="submission" date="2019-11" db="EMBL/GenBank/DDBJ databases">
        <title>A de novo genome assembly of a pear dwarfing rootstock.</title>
        <authorList>
            <person name="Wang F."/>
            <person name="Wang J."/>
            <person name="Li S."/>
            <person name="Zhang Y."/>
            <person name="Fang M."/>
            <person name="Ma L."/>
            <person name="Zhao Y."/>
            <person name="Jiang S."/>
        </authorList>
    </citation>
    <scope>NUCLEOTIDE SEQUENCE [LARGE SCALE GENOMIC DNA]</scope>
    <source>
        <strain evidence="1">S2</strain>
        <tissue evidence="1">Leaf</tissue>
    </source>
</reference>
<evidence type="ECO:0000313" key="1">
    <source>
        <dbReference type="EMBL" id="KAB2632667.1"/>
    </source>
</evidence>
<dbReference type="Proteomes" id="UP000327157">
    <property type="component" value="Chromosome 6"/>
</dbReference>
<gene>
    <name evidence="1" type="ORF">D8674_028914</name>
</gene>
<comment type="caution">
    <text evidence="1">The sequence shown here is derived from an EMBL/GenBank/DDBJ whole genome shotgun (WGS) entry which is preliminary data.</text>
</comment>
<keyword evidence="2" id="KW-1185">Reference proteome</keyword>
<dbReference type="EMBL" id="SMOL01000120">
    <property type="protein sequence ID" value="KAB2632667.1"/>
    <property type="molecule type" value="Genomic_DNA"/>
</dbReference>
<reference evidence="2" key="2">
    <citation type="submission" date="2019-10" db="EMBL/GenBank/DDBJ databases">
        <title>A de novo genome assembly of a pear dwarfing rootstock.</title>
        <authorList>
            <person name="Wang F."/>
            <person name="Wang J."/>
            <person name="Li S."/>
            <person name="Zhang Y."/>
            <person name="Fang M."/>
            <person name="Ma L."/>
            <person name="Zhao Y."/>
            <person name="Jiang S."/>
        </authorList>
    </citation>
    <scope>NUCLEOTIDE SEQUENCE [LARGE SCALE GENOMIC DNA]</scope>
</reference>
<reference evidence="1 2" key="1">
    <citation type="submission" date="2019-09" db="EMBL/GenBank/DDBJ databases">
        <authorList>
            <person name="Ou C."/>
        </authorList>
    </citation>
    <scope>NUCLEOTIDE SEQUENCE [LARGE SCALE GENOMIC DNA]</scope>
    <source>
        <strain evidence="1">S2</strain>
        <tissue evidence="1">Leaf</tissue>
    </source>
</reference>
<name>A0A5N5I0M2_9ROSA</name>
<sequence length="55" mass="6374">MDVRDSDSLNDEESVEIIMAFASHRDFKMAFAMLHMEYSLVTYSTLINAKIKQTE</sequence>
<evidence type="ECO:0000313" key="2">
    <source>
        <dbReference type="Proteomes" id="UP000327157"/>
    </source>
</evidence>
<dbReference type="AlphaFoldDB" id="A0A5N5I0M2"/>
<accession>A0A5N5I0M2</accession>